<reference evidence="11 12" key="1">
    <citation type="submission" date="2016-10" db="EMBL/GenBank/DDBJ databases">
        <authorList>
            <person name="Varghese N."/>
            <person name="Submissions S."/>
        </authorList>
    </citation>
    <scope>NUCLEOTIDE SEQUENCE [LARGE SCALE GENOMIC DNA]</scope>
    <source>
        <strain evidence="12">YIM D21,KCTC 23444,ACCC 10710</strain>
    </source>
</reference>
<evidence type="ECO:0000313" key="11">
    <source>
        <dbReference type="EMBL" id="SFE74352.1"/>
    </source>
</evidence>
<evidence type="ECO:0000256" key="10">
    <source>
        <dbReference type="RuleBase" id="RU361207"/>
    </source>
</evidence>
<dbReference type="EC" id="2.4.1.25" evidence="3 10"/>
<organism evidence="11 12">
    <name type="scientific">Roseivivax sediminis</name>
    <dbReference type="NCBI Taxonomy" id="936889"/>
    <lineage>
        <taxon>Bacteria</taxon>
        <taxon>Pseudomonadati</taxon>
        <taxon>Pseudomonadota</taxon>
        <taxon>Alphaproteobacteria</taxon>
        <taxon>Rhodobacterales</taxon>
        <taxon>Roseobacteraceae</taxon>
        <taxon>Roseivivax</taxon>
    </lineage>
</organism>
<comment type="catalytic activity">
    <reaction evidence="1 10">
        <text>Transfers a segment of a (1-&gt;4)-alpha-D-glucan to a new position in an acceptor, which may be glucose or a (1-&gt;4)-alpha-D-glucan.</text>
        <dbReference type="EC" id="2.4.1.25"/>
    </reaction>
</comment>
<evidence type="ECO:0000256" key="3">
    <source>
        <dbReference type="ARBA" id="ARBA00012560"/>
    </source>
</evidence>
<dbReference type="Proteomes" id="UP000325289">
    <property type="component" value="Unassembled WGS sequence"/>
</dbReference>
<evidence type="ECO:0000256" key="9">
    <source>
        <dbReference type="ARBA" id="ARBA00031501"/>
    </source>
</evidence>
<protein>
    <recommendedName>
        <fullName evidence="4 10">4-alpha-glucanotransferase</fullName>
        <ecNumber evidence="3 10">2.4.1.25</ecNumber>
    </recommendedName>
    <alternativeName>
        <fullName evidence="8 10">Amylomaltase</fullName>
    </alternativeName>
    <alternativeName>
        <fullName evidence="9 10">Disproportionating enzyme</fullName>
    </alternativeName>
</protein>
<evidence type="ECO:0000256" key="7">
    <source>
        <dbReference type="ARBA" id="ARBA00023277"/>
    </source>
</evidence>
<proteinExistence type="inferred from homology"/>
<evidence type="ECO:0000256" key="1">
    <source>
        <dbReference type="ARBA" id="ARBA00000439"/>
    </source>
</evidence>
<accession>A0A1I2D1I3</accession>
<comment type="similarity">
    <text evidence="2 10">Belongs to the disproportionating enzyme family.</text>
</comment>
<dbReference type="RefSeq" id="WP_149758023.1">
    <property type="nucleotide sequence ID" value="NZ_FOMS01000015.1"/>
</dbReference>
<keyword evidence="12" id="KW-1185">Reference proteome</keyword>
<name>A0A1I2D1I3_9RHOB</name>
<dbReference type="Pfam" id="PF02446">
    <property type="entry name" value="Glyco_hydro_77"/>
    <property type="match status" value="1"/>
</dbReference>
<dbReference type="GO" id="GO:0004134">
    <property type="term" value="F:4-alpha-glucanotransferase activity"/>
    <property type="evidence" value="ECO:0007669"/>
    <property type="project" value="UniProtKB-EC"/>
</dbReference>
<dbReference type="OrthoDB" id="9763489at2"/>
<dbReference type="Gene3D" id="3.20.20.80">
    <property type="entry name" value="Glycosidases"/>
    <property type="match status" value="1"/>
</dbReference>
<dbReference type="NCBIfam" id="TIGR00217">
    <property type="entry name" value="malQ"/>
    <property type="match status" value="1"/>
</dbReference>
<sequence>MAEALDRLASLAGILPGYTDVTGQYRPTAPETRDALLAAMGLPATTTEAAEWLAAEPARDLPEWTVSVDDTAPDLTPPGPWRLTREDGHEAEGAGPLPVLPLGRHRLEAAGETCWILSAPPRLPLPPRGWGLMVPLYGLRSAARGGIGDYADLAEMGSELAPHGAGFLGLNPVHAGFPTDPDAASPYTPSHRRRLATLHVATGRAAPPAGDGPIDYAALIPAQTAALRDSFEAFEAAGGDPAFEAWRAAEGAGLDRFALHQALSERHGPYWHAWPAPLQDAASPETQAAAAELAPDMRFHAWAQWMAETQLRAAQEAAKAAGMTEGLYLDLAVGTHPHGAETWEDPASFASGASLGAPPDAFSAEGQNWNLAPFNPRALIAAGFAPLAETLARQLRLSGLLRIDHILGFERAFWVPNGAPGGYVQMPREAMLAVARIEAARAGATIVGEDLGNIPDGLGHALDASGILGCRLTMFESGADGAPRPPGDYPEAVVASFSTHDLPTWKGWRAGRDIDSRTALGHLSPDQAEDARQARTEAVAALDRASAESTSLPAATAEAMHAHLAQTRARLVAVQVENVLGMPDQPNLPGTVTEYPNWRQRLPAGPAEIAADPRLAATARIMQDNGR</sequence>
<dbReference type="EMBL" id="FOMS01000015">
    <property type="protein sequence ID" value="SFE74352.1"/>
    <property type="molecule type" value="Genomic_DNA"/>
</dbReference>
<gene>
    <name evidence="11" type="ORF">SAMN04515678_11525</name>
</gene>
<evidence type="ECO:0000256" key="5">
    <source>
        <dbReference type="ARBA" id="ARBA00022676"/>
    </source>
</evidence>
<dbReference type="AlphaFoldDB" id="A0A1I2D1I3"/>
<dbReference type="SUPFAM" id="SSF51445">
    <property type="entry name" value="(Trans)glycosidases"/>
    <property type="match status" value="1"/>
</dbReference>
<evidence type="ECO:0000256" key="6">
    <source>
        <dbReference type="ARBA" id="ARBA00022679"/>
    </source>
</evidence>
<keyword evidence="7 10" id="KW-0119">Carbohydrate metabolism</keyword>
<evidence type="ECO:0000256" key="8">
    <source>
        <dbReference type="ARBA" id="ARBA00031423"/>
    </source>
</evidence>
<dbReference type="InterPro" id="IPR017853">
    <property type="entry name" value="GH"/>
</dbReference>
<evidence type="ECO:0000256" key="4">
    <source>
        <dbReference type="ARBA" id="ARBA00020295"/>
    </source>
</evidence>
<dbReference type="PANTHER" id="PTHR32438">
    <property type="entry name" value="4-ALPHA-GLUCANOTRANSFERASE DPE1, CHLOROPLASTIC/AMYLOPLASTIC"/>
    <property type="match status" value="1"/>
</dbReference>
<evidence type="ECO:0000256" key="2">
    <source>
        <dbReference type="ARBA" id="ARBA00005684"/>
    </source>
</evidence>
<keyword evidence="6 10" id="KW-0808">Transferase</keyword>
<dbReference type="GO" id="GO:0005975">
    <property type="term" value="P:carbohydrate metabolic process"/>
    <property type="evidence" value="ECO:0007669"/>
    <property type="project" value="InterPro"/>
</dbReference>
<dbReference type="InterPro" id="IPR003385">
    <property type="entry name" value="Glyco_hydro_77"/>
</dbReference>
<evidence type="ECO:0000313" key="12">
    <source>
        <dbReference type="Proteomes" id="UP000325289"/>
    </source>
</evidence>
<dbReference type="PANTHER" id="PTHR32438:SF5">
    <property type="entry name" value="4-ALPHA-GLUCANOTRANSFERASE DPE1, CHLOROPLASTIC_AMYLOPLASTIC"/>
    <property type="match status" value="1"/>
</dbReference>
<keyword evidence="5 10" id="KW-0328">Glycosyltransferase</keyword>